<accession>A0A084B4Z1</accession>
<evidence type="ECO:0000313" key="3">
    <source>
        <dbReference type="Proteomes" id="UP000028045"/>
    </source>
</evidence>
<name>A0A084B4Z1_STACB</name>
<evidence type="ECO:0000313" key="2">
    <source>
        <dbReference type="EMBL" id="KEY72620.1"/>
    </source>
</evidence>
<feature type="compositionally biased region" description="Polar residues" evidence="1">
    <location>
        <begin position="160"/>
        <end position="171"/>
    </location>
</feature>
<gene>
    <name evidence="2" type="ORF">S7711_11027</name>
</gene>
<dbReference type="EMBL" id="KL648054">
    <property type="protein sequence ID" value="KEY72620.1"/>
    <property type="molecule type" value="Genomic_DNA"/>
</dbReference>
<organism evidence="2 3">
    <name type="scientific">Stachybotrys chartarum (strain CBS 109288 / IBT 7711)</name>
    <name type="common">Toxic black mold</name>
    <name type="synonym">Stilbospora chartarum</name>
    <dbReference type="NCBI Taxonomy" id="1280523"/>
    <lineage>
        <taxon>Eukaryota</taxon>
        <taxon>Fungi</taxon>
        <taxon>Dikarya</taxon>
        <taxon>Ascomycota</taxon>
        <taxon>Pezizomycotina</taxon>
        <taxon>Sordariomycetes</taxon>
        <taxon>Hypocreomycetidae</taxon>
        <taxon>Hypocreales</taxon>
        <taxon>Stachybotryaceae</taxon>
        <taxon>Stachybotrys</taxon>
    </lineage>
</organism>
<proteinExistence type="predicted"/>
<sequence>MSSRSLAPMLTSSARDEGTVVVQSLITFQGGTKTHAQEALNELDTAEDNFLHVLDAARKICKIFSQFNDADFQITALESLGSDFLLPFRIIRREILQNTKAHLQARNRPVADRHQEQPTINKDTHTCVCPLTLLLRLIARSLTLLHVSVRDNPWGEHKSTATSTGSPQRAYQQRGADDRRFR</sequence>
<keyword evidence="3" id="KW-1185">Reference proteome</keyword>
<dbReference type="AlphaFoldDB" id="A0A084B4Z1"/>
<protein>
    <submittedName>
        <fullName evidence="2">Uncharacterized protein</fullName>
    </submittedName>
</protein>
<feature type="region of interest" description="Disordered" evidence="1">
    <location>
        <begin position="155"/>
        <end position="182"/>
    </location>
</feature>
<dbReference type="HOGENOM" id="CLU_1482926_0_0_1"/>
<evidence type="ECO:0000256" key="1">
    <source>
        <dbReference type="SAM" id="MobiDB-lite"/>
    </source>
</evidence>
<dbReference type="Proteomes" id="UP000028045">
    <property type="component" value="Unassembled WGS sequence"/>
</dbReference>
<reference evidence="2 3" key="1">
    <citation type="journal article" date="2014" name="BMC Genomics">
        <title>Comparative genome sequencing reveals chemotype-specific gene clusters in the toxigenic black mold Stachybotrys.</title>
        <authorList>
            <person name="Semeiks J."/>
            <person name="Borek D."/>
            <person name="Otwinowski Z."/>
            <person name="Grishin N.V."/>
        </authorList>
    </citation>
    <scope>NUCLEOTIDE SEQUENCE [LARGE SCALE GENOMIC DNA]</scope>
    <source>
        <strain evidence="3">CBS 109288 / IBT 7711</strain>
    </source>
</reference>